<keyword evidence="1" id="KW-0812">Transmembrane</keyword>
<proteinExistence type="predicted"/>
<feature type="transmembrane region" description="Helical" evidence="1">
    <location>
        <begin position="41"/>
        <end position="66"/>
    </location>
</feature>
<keyword evidence="3" id="KW-1185">Reference proteome</keyword>
<sequence>MTVPMQAQFLLGLQSILLGASLGLFYDILRAFRVYFSAGRLATALYDLVFWLVLLAAFFEFSLVFAMGQSRWYVLAGACVGAGIYFFLLSGLVQGALRLVLDLAARLCGLFVTAGEKARGLAGKAGLPEKIRSFTKKFAKPSSIFRRKGIK</sequence>
<dbReference type="InterPro" id="IPR019074">
    <property type="entry name" value="YabQ"/>
</dbReference>
<accession>A0A923RWH3</accession>
<dbReference type="Pfam" id="PF09578">
    <property type="entry name" value="Spore_YabQ"/>
    <property type="match status" value="1"/>
</dbReference>
<evidence type="ECO:0000256" key="1">
    <source>
        <dbReference type="SAM" id="Phobius"/>
    </source>
</evidence>
<protein>
    <submittedName>
        <fullName evidence="2">Spore cortex biosynthesis protein YabQ</fullName>
    </submittedName>
</protein>
<feature type="transmembrane region" description="Helical" evidence="1">
    <location>
        <begin position="6"/>
        <end position="29"/>
    </location>
</feature>
<evidence type="ECO:0000313" key="3">
    <source>
        <dbReference type="Proteomes" id="UP000606499"/>
    </source>
</evidence>
<dbReference type="RefSeq" id="WP_159068208.1">
    <property type="nucleotide sequence ID" value="NZ_JACOPL010000009.1"/>
</dbReference>
<dbReference type="EMBL" id="JACOPL010000009">
    <property type="protein sequence ID" value="MBC5725954.1"/>
    <property type="molecule type" value="Genomic_DNA"/>
</dbReference>
<dbReference type="AlphaFoldDB" id="A0A923RWH3"/>
<gene>
    <name evidence="2" type="ORF">H8S45_10855</name>
</gene>
<name>A0A923RWH3_9FIRM</name>
<comment type="caution">
    <text evidence="2">The sequence shown here is derived from an EMBL/GenBank/DDBJ whole genome shotgun (WGS) entry which is preliminary data.</text>
</comment>
<organism evidence="2 3">
    <name type="scientific">Agathobaculum faecis</name>
    <dbReference type="NCBI Taxonomy" id="2763013"/>
    <lineage>
        <taxon>Bacteria</taxon>
        <taxon>Bacillati</taxon>
        <taxon>Bacillota</taxon>
        <taxon>Clostridia</taxon>
        <taxon>Eubacteriales</taxon>
        <taxon>Butyricicoccaceae</taxon>
        <taxon>Agathobaculum</taxon>
    </lineage>
</organism>
<keyword evidence="1" id="KW-0472">Membrane</keyword>
<dbReference type="NCBIfam" id="TIGR02893">
    <property type="entry name" value="spore_yabQ"/>
    <property type="match status" value="1"/>
</dbReference>
<keyword evidence="1" id="KW-1133">Transmembrane helix</keyword>
<dbReference type="Proteomes" id="UP000606499">
    <property type="component" value="Unassembled WGS sequence"/>
</dbReference>
<evidence type="ECO:0000313" key="2">
    <source>
        <dbReference type="EMBL" id="MBC5725954.1"/>
    </source>
</evidence>
<feature type="transmembrane region" description="Helical" evidence="1">
    <location>
        <begin position="72"/>
        <end position="93"/>
    </location>
</feature>
<reference evidence="2" key="1">
    <citation type="submission" date="2020-08" db="EMBL/GenBank/DDBJ databases">
        <title>Genome public.</title>
        <authorList>
            <person name="Liu C."/>
            <person name="Sun Q."/>
        </authorList>
    </citation>
    <scope>NUCLEOTIDE SEQUENCE</scope>
    <source>
        <strain evidence="2">NSJ-28</strain>
    </source>
</reference>